<feature type="transmembrane region" description="Helical" evidence="1">
    <location>
        <begin position="5"/>
        <end position="21"/>
    </location>
</feature>
<evidence type="ECO:0000313" key="2">
    <source>
        <dbReference type="EMBL" id="PTN76727.1"/>
    </source>
</evidence>
<dbReference type="Proteomes" id="UP000292223">
    <property type="component" value="Unassembled WGS sequence"/>
</dbReference>
<sequence length="26" mass="3088">MTIILGIIGLLLMIYLFWFLFKGEEL</sequence>
<accession>A0A2P6BN31</accession>
<evidence type="ECO:0000256" key="1">
    <source>
        <dbReference type="SAM" id="Phobius"/>
    </source>
</evidence>
<organism evidence="2 5">
    <name type="scientific">Enterococcus faecalis</name>
    <name type="common">Streptococcus faecalis</name>
    <dbReference type="NCBI Taxonomy" id="1351"/>
    <lineage>
        <taxon>Bacteria</taxon>
        <taxon>Bacillati</taxon>
        <taxon>Bacillota</taxon>
        <taxon>Bacilli</taxon>
        <taxon>Lactobacillales</taxon>
        <taxon>Enterococcaceae</taxon>
        <taxon>Enterococcus</taxon>
    </lineage>
</organism>
<reference evidence="4 7" key="3">
    <citation type="submission" date="2019-02" db="EMBL/GenBank/DDBJ databases">
        <title>From farm to fork: dissemination of Tn554::fexA-optrA in linezolid-resistant Enterococcus faecalis clones from chicken feces and meat in Tunisia.</title>
        <authorList>
            <person name="Tedim A.P."/>
            <person name="Elghaieb H."/>
            <person name="Abbassi M.S."/>
            <person name="Novais C."/>
            <person name="Hassen A."/>
            <person name="Peixe L."/>
            <person name="Freitas A.R."/>
        </authorList>
    </citation>
    <scope>NUCLEOTIDE SEQUENCE [LARGE SCALE GENOMIC DNA]</scope>
    <source>
        <strain evidence="4 7">728T</strain>
    </source>
</reference>
<keyword evidence="1" id="KW-0812">Transmembrane</keyword>
<dbReference type="AlphaFoldDB" id="A0A2P6BN31"/>
<proteinExistence type="predicted"/>
<evidence type="ECO:0000313" key="6">
    <source>
        <dbReference type="Proteomes" id="UP000281488"/>
    </source>
</evidence>
<dbReference type="Proteomes" id="UP000244140">
    <property type="component" value="Unassembled WGS sequence"/>
</dbReference>
<keyword evidence="1" id="KW-0472">Membrane</keyword>
<reference evidence="2 5" key="1">
    <citation type="submission" date="2018-04" db="EMBL/GenBank/DDBJ databases">
        <authorList>
            <person name="Van Tyne D."/>
        </authorList>
    </citation>
    <scope>NUCLEOTIDE SEQUENCE [LARGE SCALE GENOMIC DNA]</scope>
    <source>
        <strain evidence="2 5">B2535</strain>
    </source>
</reference>
<name>A0A2P6BN31_ENTFL</name>
<gene>
    <name evidence="2" type="ORF">DAI13_02815</name>
    <name evidence="3" type="ORF">EGW16_15825</name>
    <name evidence="4" type="ORF">EU507_15880</name>
</gene>
<comment type="caution">
    <text evidence="2">The sequence shown here is derived from an EMBL/GenBank/DDBJ whole genome shotgun (WGS) entry which is preliminary data.</text>
</comment>
<evidence type="ECO:0000313" key="7">
    <source>
        <dbReference type="Proteomes" id="UP000292223"/>
    </source>
</evidence>
<dbReference type="EMBL" id="PZZH01000001">
    <property type="protein sequence ID" value="PTN76727.1"/>
    <property type="molecule type" value="Genomic_DNA"/>
</dbReference>
<dbReference type="Proteomes" id="UP000281488">
    <property type="component" value="Unassembled WGS sequence"/>
</dbReference>
<protein>
    <submittedName>
        <fullName evidence="2">K+-transporting ATPase, F subunit</fullName>
    </submittedName>
    <submittedName>
        <fullName evidence="3">Potassium-transporting ATPase subunit F</fullName>
    </submittedName>
</protein>
<dbReference type="EMBL" id="RKMZ01000015">
    <property type="protein sequence ID" value="ROX29440.1"/>
    <property type="molecule type" value="Genomic_DNA"/>
</dbReference>
<keyword evidence="1" id="KW-1133">Transmembrane helix</keyword>
<dbReference type="EMBL" id="SEWT01000016">
    <property type="protein sequence ID" value="RYU29212.1"/>
    <property type="molecule type" value="Genomic_DNA"/>
</dbReference>
<reference evidence="3 6" key="2">
    <citation type="submission" date="2018-10" db="EMBL/GenBank/DDBJ databases">
        <title>Genotypes and phenotypes of Enterococci isolated from broiler chickens.</title>
        <authorList>
            <person name="Muhammad A.R."/>
            <person name="Diarra M.S."/>
        </authorList>
    </citation>
    <scope>NUCLEOTIDE SEQUENCE [LARGE SCALE GENOMIC DNA]</scope>
    <source>
        <strain evidence="3 6">LIT2 A36'</strain>
    </source>
</reference>
<evidence type="ECO:0000313" key="3">
    <source>
        <dbReference type="EMBL" id="ROX29440.1"/>
    </source>
</evidence>
<evidence type="ECO:0000313" key="4">
    <source>
        <dbReference type="EMBL" id="RYU29212.1"/>
    </source>
</evidence>
<evidence type="ECO:0000313" key="5">
    <source>
        <dbReference type="Proteomes" id="UP000244140"/>
    </source>
</evidence>